<comment type="cofactor">
    <cofactor evidence="1 6">
        <name>pyridoxal 5'-phosphate</name>
        <dbReference type="ChEBI" id="CHEBI:597326"/>
    </cofactor>
</comment>
<dbReference type="GO" id="GO:0006535">
    <property type="term" value="P:cysteine biosynthetic process from serine"/>
    <property type="evidence" value="ECO:0007669"/>
    <property type="project" value="TreeGrafter"/>
</dbReference>
<dbReference type="Gene3D" id="3.90.1150.10">
    <property type="entry name" value="Aspartate Aminotransferase, domain 1"/>
    <property type="match status" value="1"/>
</dbReference>
<evidence type="ECO:0000313" key="8">
    <source>
        <dbReference type="Proteomes" id="UP000053424"/>
    </source>
</evidence>
<reference evidence="8" key="2">
    <citation type="submission" date="2015-01" db="EMBL/GenBank/DDBJ databases">
        <title>Evolutionary Origins and Diversification of the Mycorrhizal Mutualists.</title>
        <authorList>
            <consortium name="DOE Joint Genome Institute"/>
            <consortium name="Mycorrhizal Genomics Consortium"/>
            <person name="Kohler A."/>
            <person name="Kuo A."/>
            <person name="Nagy L.G."/>
            <person name="Floudas D."/>
            <person name="Copeland A."/>
            <person name="Barry K.W."/>
            <person name="Cichocki N."/>
            <person name="Veneault-Fourrey C."/>
            <person name="LaButti K."/>
            <person name="Lindquist E.A."/>
            <person name="Lipzen A."/>
            <person name="Lundell T."/>
            <person name="Morin E."/>
            <person name="Murat C."/>
            <person name="Riley R."/>
            <person name="Ohm R."/>
            <person name="Sun H."/>
            <person name="Tunlid A."/>
            <person name="Henrissat B."/>
            <person name="Grigoriev I.V."/>
            <person name="Hibbett D.S."/>
            <person name="Martin F."/>
        </authorList>
    </citation>
    <scope>NUCLEOTIDE SEQUENCE [LARGE SCALE GENOMIC DNA]</scope>
    <source>
        <strain evidence="8">h7</strain>
    </source>
</reference>
<gene>
    <name evidence="7" type="ORF">M413DRAFT_20304</name>
</gene>
<dbReference type="EMBL" id="KN831797">
    <property type="protein sequence ID" value="KIM37414.1"/>
    <property type="molecule type" value="Genomic_DNA"/>
</dbReference>
<reference evidence="7 8" key="1">
    <citation type="submission" date="2014-04" db="EMBL/GenBank/DDBJ databases">
        <authorList>
            <consortium name="DOE Joint Genome Institute"/>
            <person name="Kuo A."/>
            <person name="Gay G."/>
            <person name="Dore J."/>
            <person name="Kohler A."/>
            <person name="Nagy L.G."/>
            <person name="Floudas D."/>
            <person name="Copeland A."/>
            <person name="Barry K.W."/>
            <person name="Cichocki N."/>
            <person name="Veneault-Fourrey C."/>
            <person name="LaButti K."/>
            <person name="Lindquist E.A."/>
            <person name="Lipzen A."/>
            <person name="Lundell T."/>
            <person name="Morin E."/>
            <person name="Murat C."/>
            <person name="Sun H."/>
            <person name="Tunlid A."/>
            <person name="Henrissat B."/>
            <person name="Grigoriev I.V."/>
            <person name="Hibbett D.S."/>
            <person name="Martin F."/>
            <person name="Nordberg H.P."/>
            <person name="Cantor M.N."/>
            <person name="Hua S.X."/>
        </authorList>
    </citation>
    <scope>NUCLEOTIDE SEQUENCE [LARGE SCALE GENOMIC DNA]</scope>
    <source>
        <strain evidence="8">h7</strain>
    </source>
</reference>
<dbReference type="AlphaFoldDB" id="A0A0C3BZF1"/>
<dbReference type="InterPro" id="IPR015421">
    <property type="entry name" value="PyrdxlP-dep_Trfase_major"/>
</dbReference>
<protein>
    <submittedName>
        <fullName evidence="7">Uncharacterized protein</fullName>
    </submittedName>
</protein>
<keyword evidence="8" id="KW-1185">Reference proteome</keyword>
<dbReference type="GO" id="GO:0003961">
    <property type="term" value="F:O-acetylhomoserine aminocarboxypropyltransferase activity"/>
    <property type="evidence" value="ECO:0007669"/>
    <property type="project" value="TreeGrafter"/>
</dbReference>
<dbReference type="InterPro" id="IPR006235">
    <property type="entry name" value="OAc-hSer/O-AcSer_sulfhydrylase"/>
</dbReference>
<evidence type="ECO:0000256" key="3">
    <source>
        <dbReference type="ARBA" id="ARBA00022679"/>
    </source>
</evidence>
<organism evidence="7 8">
    <name type="scientific">Hebeloma cylindrosporum</name>
    <dbReference type="NCBI Taxonomy" id="76867"/>
    <lineage>
        <taxon>Eukaryota</taxon>
        <taxon>Fungi</taxon>
        <taxon>Dikarya</taxon>
        <taxon>Basidiomycota</taxon>
        <taxon>Agaricomycotina</taxon>
        <taxon>Agaricomycetes</taxon>
        <taxon>Agaricomycetidae</taxon>
        <taxon>Agaricales</taxon>
        <taxon>Agaricineae</taxon>
        <taxon>Hymenogastraceae</taxon>
        <taxon>Hebeloma</taxon>
    </lineage>
</organism>
<comment type="similarity">
    <text evidence="2 6">Belongs to the trans-sulfuration enzymes family.</text>
</comment>
<evidence type="ECO:0000256" key="5">
    <source>
        <dbReference type="PIRSR" id="PIRSR001434-2"/>
    </source>
</evidence>
<evidence type="ECO:0000313" key="7">
    <source>
        <dbReference type="EMBL" id="KIM37414.1"/>
    </source>
</evidence>
<dbReference type="FunFam" id="3.40.640.10:FF:000035">
    <property type="entry name" value="O-succinylhomoserine sulfhydrylase"/>
    <property type="match status" value="1"/>
</dbReference>
<accession>A0A0C3BZF1</accession>
<keyword evidence="3" id="KW-0808">Transferase</keyword>
<dbReference type="PANTHER" id="PTHR43797:SF2">
    <property type="entry name" value="HOMOCYSTEINE_CYSTEINE SYNTHASE"/>
    <property type="match status" value="1"/>
</dbReference>
<dbReference type="GO" id="GO:0071269">
    <property type="term" value="P:L-homocysteine biosynthetic process"/>
    <property type="evidence" value="ECO:0007669"/>
    <property type="project" value="TreeGrafter"/>
</dbReference>
<dbReference type="Gene3D" id="3.40.640.10">
    <property type="entry name" value="Type I PLP-dependent aspartate aminotransferase-like (Major domain)"/>
    <property type="match status" value="1"/>
</dbReference>
<dbReference type="InterPro" id="IPR015422">
    <property type="entry name" value="PyrdxlP-dep_Trfase_small"/>
</dbReference>
<dbReference type="STRING" id="686832.A0A0C3BZF1"/>
<dbReference type="InterPro" id="IPR015424">
    <property type="entry name" value="PyrdxlP-dep_Trfase"/>
</dbReference>
<proteinExistence type="inferred from homology"/>
<dbReference type="GO" id="GO:0030170">
    <property type="term" value="F:pyridoxal phosphate binding"/>
    <property type="evidence" value="ECO:0007669"/>
    <property type="project" value="InterPro"/>
</dbReference>
<dbReference type="OrthoDB" id="3512640at2759"/>
<dbReference type="SUPFAM" id="SSF53383">
    <property type="entry name" value="PLP-dependent transferases"/>
    <property type="match status" value="1"/>
</dbReference>
<feature type="modified residue" description="N6-(pyridoxal phosphate)lysine" evidence="5">
    <location>
        <position position="220"/>
    </location>
</feature>
<evidence type="ECO:0000256" key="6">
    <source>
        <dbReference type="RuleBase" id="RU362118"/>
    </source>
</evidence>
<name>A0A0C3BZF1_HEBCY</name>
<evidence type="ECO:0000256" key="4">
    <source>
        <dbReference type="ARBA" id="ARBA00022898"/>
    </source>
</evidence>
<dbReference type="Proteomes" id="UP000053424">
    <property type="component" value="Unassembled WGS sequence"/>
</dbReference>
<dbReference type="Pfam" id="PF01053">
    <property type="entry name" value="Cys_Met_Meta_PP"/>
    <property type="match status" value="1"/>
</dbReference>
<dbReference type="PANTHER" id="PTHR43797">
    <property type="entry name" value="HOMOCYSTEINE/CYSTEINE SYNTHASE"/>
    <property type="match status" value="1"/>
</dbReference>
<keyword evidence="4 5" id="KW-0663">Pyridoxal phosphate</keyword>
<dbReference type="GO" id="GO:0019346">
    <property type="term" value="P:transsulfuration"/>
    <property type="evidence" value="ECO:0007669"/>
    <property type="project" value="InterPro"/>
</dbReference>
<dbReference type="CDD" id="cd00614">
    <property type="entry name" value="CGS_like"/>
    <property type="match status" value="1"/>
</dbReference>
<evidence type="ECO:0000256" key="2">
    <source>
        <dbReference type="ARBA" id="ARBA00009077"/>
    </source>
</evidence>
<evidence type="ECO:0000256" key="1">
    <source>
        <dbReference type="ARBA" id="ARBA00001933"/>
    </source>
</evidence>
<sequence length="462" mass="50146">MESGLSSKLRFETLQLHGGTPHKDPTTNSKAIPIYQTSSYVYDADAQPGGDAPFNLSSGVKGKSNIYGRLGNPTVDAFERRVCALEGGIAAVACSSGQAAQFMALTCIANSGDNIVSTCQIYGGTHNQLKYLLTRFGITTKFADGDEASQIEAMIDSETKAIFCEMIGNPQSNVPNIPALAEVARRYGVPLIIDNTFGACGYIARPLEMGADIVVESASKWICGHGTTMGGIIVDSGRFDWGRSGKFKTFTSPIEANGGWMGNNLSGHSFWNAFKEHAFTTKLRYELLRDMGACLEPMSAWLLLQGLETLSLRMERHQQNAMAVARFLEKHPKVAWVSYLGLPSHPHHETAKTFIKGFGCTLAFGVKGGRGVDVIKALRLHSAVPNAGSVHSLAIHPASMTHAGWTEENRLAAGISQDLIRLSVGTEHKVNKFFPNDIIEDLSTAMEQEGSVFQARRWLEED</sequence>
<dbReference type="GO" id="GO:0005737">
    <property type="term" value="C:cytoplasm"/>
    <property type="evidence" value="ECO:0007669"/>
    <property type="project" value="TreeGrafter"/>
</dbReference>
<dbReference type="InterPro" id="IPR000277">
    <property type="entry name" value="Cys/Met-Metab_PyrdxlP-dep_enz"/>
</dbReference>
<dbReference type="HOGENOM" id="CLU_018986_4_0_1"/>
<dbReference type="GO" id="GO:0004124">
    <property type="term" value="F:cysteine synthase activity"/>
    <property type="evidence" value="ECO:0007669"/>
    <property type="project" value="TreeGrafter"/>
</dbReference>
<dbReference type="PIRSF" id="PIRSF001434">
    <property type="entry name" value="CGS"/>
    <property type="match status" value="1"/>
</dbReference>
<dbReference type="NCBIfam" id="TIGR01326">
    <property type="entry name" value="OAH_OAS_sulfhy"/>
    <property type="match status" value="1"/>
</dbReference>